<dbReference type="InterPro" id="IPR039328">
    <property type="entry name" value="WDR89"/>
</dbReference>
<dbReference type="SUPFAM" id="SSF50978">
    <property type="entry name" value="WD40 repeat-like"/>
    <property type="match status" value="1"/>
</dbReference>
<feature type="repeat" description="WD" evidence="3">
    <location>
        <begin position="84"/>
        <end position="126"/>
    </location>
</feature>
<dbReference type="EMBL" id="GDKF01002600">
    <property type="protein sequence ID" value="JAT76022.1"/>
    <property type="molecule type" value="Transcribed_RNA"/>
</dbReference>
<feature type="repeat" description="WD" evidence="3">
    <location>
        <begin position="168"/>
        <end position="205"/>
    </location>
</feature>
<dbReference type="InterPro" id="IPR036322">
    <property type="entry name" value="WD40_repeat_dom_sf"/>
</dbReference>
<keyword evidence="2" id="KW-0677">Repeat</keyword>
<name>A0A1D2AA05_AUXPR</name>
<evidence type="ECO:0000256" key="4">
    <source>
        <dbReference type="SAM" id="MobiDB-lite"/>
    </source>
</evidence>
<keyword evidence="1 3" id="KW-0853">WD repeat</keyword>
<protein>
    <submittedName>
        <fullName evidence="5">Uncharacterized protein</fullName>
    </submittedName>
</protein>
<organism evidence="5">
    <name type="scientific">Auxenochlorella protothecoides</name>
    <name type="common">Green microalga</name>
    <name type="synonym">Chlorella protothecoides</name>
    <dbReference type="NCBI Taxonomy" id="3075"/>
    <lineage>
        <taxon>Eukaryota</taxon>
        <taxon>Viridiplantae</taxon>
        <taxon>Chlorophyta</taxon>
        <taxon>core chlorophytes</taxon>
        <taxon>Trebouxiophyceae</taxon>
        <taxon>Chlorellales</taxon>
        <taxon>Chlorellaceae</taxon>
        <taxon>Auxenochlorella</taxon>
    </lineage>
</organism>
<dbReference type="InterPro" id="IPR001680">
    <property type="entry name" value="WD40_rpt"/>
</dbReference>
<sequence>MPVGHGSNEGGEREFSNSHAGPSHPPGKAKCLATVRTDYAPGDQCYVLHLAQTPGEAVVAAALSTRTVKLFSTDASGLRFTGDLKAHTHSITGMVSAAHSPAALYTASGDGVVRAWDLRAGAVAQEFRAGCRGEALSVAVGPTLVAAGVADNLALWDARSGRQMAHWGDTHAQDVTAVQLHPDAPAALVSGSEDGLLAVFDLSAGLDEDESFQAALNIDNAVAATGWYGQGGTKLWCTTGTETLHLWEWQAACNEEGGGEKPGWWAPDSAVVWCLDGWCSQHIGAKVFVPFLSVPARQLPPETLCGTRV</sequence>
<evidence type="ECO:0000256" key="3">
    <source>
        <dbReference type="PROSITE-ProRule" id="PRU00221"/>
    </source>
</evidence>
<accession>A0A1D2AA05</accession>
<evidence type="ECO:0000313" key="5">
    <source>
        <dbReference type="EMBL" id="JAT76022.1"/>
    </source>
</evidence>
<dbReference type="InterPro" id="IPR019775">
    <property type="entry name" value="WD40_repeat_CS"/>
</dbReference>
<dbReference type="Gene3D" id="2.130.10.10">
    <property type="entry name" value="YVTN repeat-like/Quinoprotein amine dehydrogenase"/>
    <property type="match status" value="1"/>
</dbReference>
<feature type="region of interest" description="Disordered" evidence="4">
    <location>
        <begin position="1"/>
        <end position="29"/>
    </location>
</feature>
<dbReference type="Pfam" id="PF00400">
    <property type="entry name" value="WD40"/>
    <property type="match status" value="2"/>
</dbReference>
<dbReference type="PANTHER" id="PTHR22889:SF0">
    <property type="entry name" value="WD REPEAT-CONTAINING PROTEIN 89"/>
    <property type="match status" value="1"/>
</dbReference>
<evidence type="ECO:0000256" key="2">
    <source>
        <dbReference type="ARBA" id="ARBA00022737"/>
    </source>
</evidence>
<dbReference type="AlphaFoldDB" id="A0A1D2AA05"/>
<dbReference type="InterPro" id="IPR015943">
    <property type="entry name" value="WD40/YVTN_repeat-like_dom_sf"/>
</dbReference>
<dbReference type="PROSITE" id="PS00678">
    <property type="entry name" value="WD_REPEATS_1"/>
    <property type="match status" value="1"/>
</dbReference>
<reference evidence="5" key="1">
    <citation type="submission" date="2015-08" db="EMBL/GenBank/DDBJ databases">
        <authorList>
            <person name="Babu N.S."/>
            <person name="Beckwith C.J."/>
            <person name="Beseler K.G."/>
            <person name="Brison A."/>
            <person name="Carone J.V."/>
            <person name="Caskin T.P."/>
            <person name="Diamond M."/>
            <person name="Durham M.E."/>
            <person name="Foxe J.M."/>
            <person name="Go M."/>
            <person name="Henderson B.A."/>
            <person name="Jones I.B."/>
            <person name="McGettigan J.A."/>
            <person name="Micheletti S.J."/>
            <person name="Nasrallah M.E."/>
            <person name="Ortiz D."/>
            <person name="Piller C.R."/>
            <person name="Privatt S.R."/>
            <person name="Schneider S.L."/>
            <person name="Sharp S."/>
            <person name="Smith T.C."/>
            <person name="Stanton J.D."/>
            <person name="Ullery H.E."/>
            <person name="Wilson R.J."/>
            <person name="Serrano M.G."/>
            <person name="Buck G."/>
            <person name="Lee V."/>
            <person name="Wang Y."/>
            <person name="Carvalho R."/>
            <person name="Voegtly L."/>
            <person name="Shi R."/>
            <person name="Duckworth R."/>
            <person name="Johnson A."/>
            <person name="Loviza R."/>
            <person name="Walstead R."/>
            <person name="Shah Z."/>
            <person name="Kiflezghi M."/>
            <person name="Wade K."/>
            <person name="Ball S.L."/>
            <person name="Bradley K.W."/>
            <person name="Asai D.J."/>
            <person name="Bowman C.A."/>
            <person name="Russell D.A."/>
            <person name="Pope W.H."/>
            <person name="Jacobs-Sera D."/>
            <person name="Hendrix R.W."/>
            <person name="Hatfull G.F."/>
        </authorList>
    </citation>
    <scope>NUCLEOTIDE SEQUENCE</scope>
</reference>
<dbReference type="PROSITE" id="PS50082">
    <property type="entry name" value="WD_REPEATS_2"/>
    <property type="match status" value="2"/>
</dbReference>
<gene>
    <name evidence="5" type="ORF">g.2010</name>
</gene>
<dbReference type="SMART" id="SM00320">
    <property type="entry name" value="WD40"/>
    <property type="match status" value="4"/>
</dbReference>
<proteinExistence type="predicted"/>
<evidence type="ECO:0000256" key="1">
    <source>
        <dbReference type="ARBA" id="ARBA00022574"/>
    </source>
</evidence>
<dbReference type="PANTHER" id="PTHR22889">
    <property type="entry name" value="WD REPEAT-CONTAINING PROTEIN 89"/>
    <property type="match status" value="1"/>
</dbReference>